<reference evidence="2 3" key="1">
    <citation type="submission" date="2009-11" db="EMBL/GenBank/DDBJ databases">
        <title>Annotation of Allomyces macrogynus ATCC 38327.</title>
        <authorList>
            <consortium name="The Broad Institute Genome Sequencing Platform"/>
            <person name="Russ C."/>
            <person name="Cuomo C."/>
            <person name="Burger G."/>
            <person name="Gray M.W."/>
            <person name="Holland P.W.H."/>
            <person name="King N."/>
            <person name="Lang F.B.F."/>
            <person name="Roger A.J."/>
            <person name="Ruiz-Trillo I."/>
            <person name="Young S.K."/>
            <person name="Zeng Q."/>
            <person name="Gargeya S."/>
            <person name="Fitzgerald M."/>
            <person name="Haas B."/>
            <person name="Abouelleil A."/>
            <person name="Alvarado L."/>
            <person name="Arachchi H.M."/>
            <person name="Berlin A."/>
            <person name="Chapman S.B."/>
            <person name="Gearin G."/>
            <person name="Goldberg J."/>
            <person name="Griggs A."/>
            <person name="Gujja S."/>
            <person name="Hansen M."/>
            <person name="Heiman D."/>
            <person name="Howarth C."/>
            <person name="Larimer J."/>
            <person name="Lui A."/>
            <person name="MacDonald P.J.P."/>
            <person name="McCowen C."/>
            <person name="Montmayeur A."/>
            <person name="Murphy C."/>
            <person name="Neiman D."/>
            <person name="Pearson M."/>
            <person name="Priest M."/>
            <person name="Roberts A."/>
            <person name="Saif S."/>
            <person name="Shea T."/>
            <person name="Sisk P."/>
            <person name="Stolte C."/>
            <person name="Sykes S."/>
            <person name="Wortman J."/>
            <person name="Nusbaum C."/>
            <person name="Birren B."/>
        </authorList>
    </citation>
    <scope>NUCLEOTIDE SEQUENCE [LARGE SCALE GENOMIC DNA]</scope>
    <source>
        <strain evidence="2 3">ATCC 38327</strain>
    </source>
</reference>
<name>A0A0L0TC70_ALLM3</name>
<feature type="compositionally biased region" description="Polar residues" evidence="1">
    <location>
        <begin position="138"/>
        <end position="148"/>
    </location>
</feature>
<feature type="compositionally biased region" description="Low complexity" evidence="1">
    <location>
        <begin position="164"/>
        <end position="182"/>
    </location>
</feature>
<dbReference type="OrthoDB" id="5565568at2759"/>
<evidence type="ECO:0000313" key="2">
    <source>
        <dbReference type="EMBL" id="KNE72305.1"/>
    </source>
</evidence>
<keyword evidence="3" id="KW-1185">Reference proteome</keyword>
<organism evidence="2 3">
    <name type="scientific">Allomyces macrogynus (strain ATCC 38327)</name>
    <name type="common">Allomyces javanicus var. macrogynus</name>
    <dbReference type="NCBI Taxonomy" id="578462"/>
    <lineage>
        <taxon>Eukaryota</taxon>
        <taxon>Fungi</taxon>
        <taxon>Fungi incertae sedis</taxon>
        <taxon>Blastocladiomycota</taxon>
        <taxon>Blastocladiomycetes</taxon>
        <taxon>Blastocladiales</taxon>
        <taxon>Blastocladiaceae</taxon>
        <taxon>Allomyces</taxon>
    </lineage>
</organism>
<reference evidence="3" key="2">
    <citation type="submission" date="2009-11" db="EMBL/GenBank/DDBJ databases">
        <title>The Genome Sequence of Allomyces macrogynus strain ATCC 38327.</title>
        <authorList>
            <consortium name="The Broad Institute Genome Sequencing Platform"/>
            <person name="Russ C."/>
            <person name="Cuomo C."/>
            <person name="Shea T."/>
            <person name="Young S.K."/>
            <person name="Zeng Q."/>
            <person name="Koehrsen M."/>
            <person name="Haas B."/>
            <person name="Borodovsky M."/>
            <person name="Guigo R."/>
            <person name="Alvarado L."/>
            <person name="Berlin A."/>
            <person name="Borenstein D."/>
            <person name="Chen Z."/>
            <person name="Engels R."/>
            <person name="Freedman E."/>
            <person name="Gellesch M."/>
            <person name="Goldberg J."/>
            <person name="Griggs A."/>
            <person name="Gujja S."/>
            <person name="Heiman D."/>
            <person name="Hepburn T."/>
            <person name="Howarth C."/>
            <person name="Jen D."/>
            <person name="Larson L."/>
            <person name="Lewis B."/>
            <person name="Mehta T."/>
            <person name="Park D."/>
            <person name="Pearson M."/>
            <person name="Roberts A."/>
            <person name="Saif S."/>
            <person name="Shenoy N."/>
            <person name="Sisk P."/>
            <person name="Stolte C."/>
            <person name="Sykes S."/>
            <person name="Walk T."/>
            <person name="White J."/>
            <person name="Yandava C."/>
            <person name="Burger G."/>
            <person name="Gray M.W."/>
            <person name="Holland P.W.H."/>
            <person name="King N."/>
            <person name="Lang F.B.F."/>
            <person name="Roger A.J."/>
            <person name="Ruiz-Trillo I."/>
            <person name="Lander E."/>
            <person name="Nusbaum C."/>
        </authorList>
    </citation>
    <scope>NUCLEOTIDE SEQUENCE [LARGE SCALE GENOMIC DNA]</scope>
    <source>
        <strain evidence="3">ATCC 38327</strain>
    </source>
</reference>
<dbReference type="Proteomes" id="UP000054350">
    <property type="component" value="Unassembled WGS sequence"/>
</dbReference>
<sequence>MRLVSCLDQTLHIARANQFAHASFSYILDGTAEAVTERRAVQWLAQPAYVPGGVPRDVVETPPPPWELSIEMGQHLTVTTDEIMAAVPGVHVFRPCVLCGGHGMAPDPDADVDVLNGRGSVRSAWRAAGGLVSPPVSPTASSRRSVATANPRASAASSMPHMYPSSSAWSPQSPSTISLPTAPLSPPMPHPPFSPPPPAPPRPKAPPCTQCFGTGTLHLFLAVRIVRQRHAVRALDAAAYPISSVDLASVDAEIELTADLPAAAMLDPALPAFTDHLLAHLVAEMHPAAWVGAAAMRVRLVPQYDLTYGPPPSRGLWRRKSVAALAAVFGLGSETSAETSAAKTAHASSGARYLVYGHRSLAVAMLAKDGTRNSGPTCHFFL</sequence>
<evidence type="ECO:0000256" key="1">
    <source>
        <dbReference type="SAM" id="MobiDB-lite"/>
    </source>
</evidence>
<proteinExistence type="predicted"/>
<dbReference type="AlphaFoldDB" id="A0A0L0TC70"/>
<feature type="compositionally biased region" description="Pro residues" evidence="1">
    <location>
        <begin position="183"/>
        <end position="206"/>
    </location>
</feature>
<feature type="region of interest" description="Disordered" evidence="1">
    <location>
        <begin position="129"/>
        <end position="207"/>
    </location>
</feature>
<evidence type="ECO:0000313" key="3">
    <source>
        <dbReference type="Proteomes" id="UP000054350"/>
    </source>
</evidence>
<protein>
    <submittedName>
        <fullName evidence="2">Uncharacterized protein</fullName>
    </submittedName>
</protein>
<dbReference type="VEuPathDB" id="FungiDB:AMAG_16792"/>
<dbReference type="EMBL" id="GG745378">
    <property type="protein sequence ID" value="KNE72305.1"/>
    <property type="molecule type" value="Genomic_DNA"/>
</dbReference>
<accession>A0A0L0TC70</accession>
<gene>
    <name evidence="2" type="ORF">AMAG_16792</name>
</gene>